<feature type="compositionally biased region" description="Acidic residues" evidence="3">
    <location>
        <begin position="563"/>
        <end position="575"/>
    </location>
</feature>
<sequence>MSRVLQHPRRTKSYPRRRRASSEGRLELTLQADLCSKPAAIAQCVTSETISVTMQAPLRCRVPCCPPFNRAGPRITPTCITARRRDGPPHFVKLQCSRRLVLDMPDGRRRLAGPSKHRQRAVNVPGGGYWDPFQRRGAGSCSAWRAVAPAGGCEQIRTNLPADPPSPLHHGSCPTAPMQIWRGRTPFSAEPGAVAPRAVQRACRQHLHHLQSPQLPLPAPEARASFTTTQTRLTHRLSPTTKPARPYRSPPSLADEGSVSSPIRRLHRSTVFPRVPGPADESSPCARPAQQAKARLQPAPQPATTTPPRAIAAMEQTKALNALEPFLALSKSATSPRAAADLVTRATSAPNTFVFAELLQTPQVQALSSSPEYASHLALLQTFSYGTYQSYRAESSKLPPLNDAQNRKLRQLSLLTLARDRSNLTYDALQDALGLSSARELEDLVVKAVYDGLLHATLDPVRQAVEVTSIAPLRDLQPGAIPGLVAALSTWSDRCTTTLDDIDAQINAIRANAVARAKEKRATDDKMQRLLGEVEKKGDQHGRDGLPRRALNKRSMLETGNLEGDETMELDEPTGEEQKKRVSKRKI</sequence>
<feature type="region of interest" description="Disordered" evidence="3">
    <location>
        <begin position="228"/>
        <end position="306"/>
    </location>
</feature>
<evidence type="ECO:0000256" key="3">
    <source>
        <dbReference type="SAM" id="MobiDB-lite"/>
    </source>
</evidence>
<evidence type="ECO:0000256" key="2">
    <source>
        <dbReference type="ARBA" id="ARBA00022790"/>
    </source>
</evidence>
<gene>
    <name evidence="5" type="ORF">Purlil1_3868</name>
</gene>
<feature type="domain" description="PCI" evidence="4">
    <location>
        <begin position="315"/>
        <end position="472"/>
    </location>
</feature>
<organism evidence="5 6">
    <name type="scientific">Purpureocillium lilacinum</name>
    <name type="common">Paecilomyces lilacinus</name>
    <dbReference type="NCBI Taxonomy" id="33203"/>
    <lineage>
        <taxon>Eukaryota</taxon>
        <taxon>Fungi</taxon>
        <taxon>Dikarya</taxon>
        <taxon>Ascomycota</taxon>
        <taxon>Pezizomycotina</taxon>
        <taxon>Sordariomycetes</taxon>
        <taxon>Hypocreomycetidae</taxon>
        <taxon>Hypocreales</taxon>
        <taxon>Ophiocordycipitaceae</taxon>
        <taxon>Purpureocillium</taxon>
    </lineage>
</organism>
<reference evidence="5 6" key="1">
    <citation type="journal article" date="2024" name="Microbiol. Resour. Announc.">
        <title>Genome annotations for the ascomycete fungi Trichoderma harzianum, Trichoderma aggressivum, and Purpureocillium lilacinum.</title>
        <authorList>
            <person name="Beijen E.P.W."/>
            <person name="Ohm R.A."/>
        </authorList>
    </citation>
    <scope>NUCLEOTIDE SEQUENCE [LARGE SCALE GENOMIC DNA]</scope>
    <source>
        <strain evidence="5 6">CBS 150709</strain>
    </source>
</reference>
<evidence type="ECO:0000313" key="5">
    <source>
        <dbReference type="EMBL" id="KAK4092029.1"/>
    </source>
</evidence>
<dbReference type="InterPro" id="IPR000717">
    <property type="entry name" value="PCI_dom"/>
</dbReference>
<accession>A0ABR0C6Y8</accession>
<feature type="region of interest" description="Disordered" evidence="3">
    <location>
        <begin position="1"/>
        <end position="22"/>
    </location>
</feature>
<dbReference type="PANTHER" id="PTHR15350:SF5">
    <property type="entry name" value="COP9 SIGNALOSOME COMPLEX SUBUNIT 7"/>
    <property type="match status" value="1"/>
</dbReference>
<feature type="compositionally biased region" description="Basic residues" evidence="3">
    <location>
        <begin position="1"/>
        <end position="19"/>
    </location>
</feature>
<evidence type="ECO:0000313" key="6">
    <source>
        <dbReference type="Proteomes" id="UP001287286"/>
    </source>
</evidence>
<comment type="caution">
    <text evidence="5">The sequence shown here is derived from an EMBL/GenBank/DDBJ whole genome shotgun (WGS) entry which is preliminary data.</text>
</comment>
<dbReference type="Pfam" id="PF22061">
    <property type="entry name" value="CSN7_HB_subdom"/>
    <property type="match status" value="1"/>
</dbReference>
<feature type="compositionally biased region" description="Polar residues" evidence="3">
    <location>
        <begin position="228"/>
        <end position="241"/>
    </location>
</feature>
<dbReference type="Proteomes" id="UP001287286">
    <property type="component" value="Unassembled WGS sequence"/>
</dbReference>
<evidence type="ECO:0000259" key="4">
    <source>
        <dbReference type="PROSITE" id="PS50250"/>
    </source>
</evidence>
<dbReference type="PROSITE" id="PS50250">
    <property type="entry name" value="PCI"/>
    <property type="match status" value="1"/>
</dbReference>
<comment type="similarity">
    <text evidence="1">Belongs to the CSN7/EIF3M family. CSN7 subfamily.</text>
</comment>
<feature type="region of interest" description="Disordered" evidence="3">
    <location>
        <begin position="520"/>
        <end position="587"/>
    </location>
</feature>
<dbReference type="EMBL" id="JAWRVI010000010">
    <property type="protein sequence ID" value="KAK4092029.1"/>
    <property type="molecule type" value="Genomic_DNA"/>
</dbReference>
<dbReference type="SMART" id="SM00088">
    <property type="entry name" value="PINT"/>
    <property type="match status" value="1"/>
</dbReference>
<evidence type="ECO:0000256" key="1">
    <source>
        <dbReference type="ARBA" id="ARBA00008482"/>
    </source>
</evidence>
<keyword evidence="6" id="KW-1185">Reference proteome</keyword>
<dbReference type="InterPro" id="IPR045237">
    <property type="entry name" value="COPS7/eIF3m"/>
</dbReference>
<protein>
    <recommendedName>
        <fullName evidence="4">PCI domain-containing protein</fullName>
    </recommendedName>
</protein>
<dbReference type="Pfam" id="PF01399">
    <property type="entry name" value="PCI"/>
    <property type="match status" value="1"/>
</dbReference>
<dbReference type="PANTHER" id="PTHR15350">
    <property type="entry name" value="COP9 SIGNALOSOME COMPLEX SUBUNIT 7/DENDRITIC CELL PROTEIN GA17"/>
    <property type="match status" value="1"/>
</dbReference>
<feature type="compositionally biased region" description="Basic and acidic residues" evidence="3">
    <location>
        <begin position="520"/>
        <end position="547"/>
    </location>
</feature>
<proteinExistence type="inferred from homology"/>
<name>A0ABR0C6Y8_PURLI</name>
<keyword evidence="2" id="KW-0736">Signalosome</keyword>